<keyword evidence="4" id="KW-1185">Reference proteome</keyword>
<proteinExistence type="inferred from homology"/>
<dbReference type="SUPFAM" id="SSF51735">
    <property type="entry name" value="NAD(P)-binding Rossmann-fold domains"/>
    <property type="match status" value="1"/>
</dbReference>
<evidence type="ECO:0000313" key="3">
    <source>
        <dbReference type="EMBL" id="MBD2563915.1"/>
    </source>
</evidence>
<dbReference type="InterPro" id="IPR001509">
    <property type="entry name" value="Epimerase_deHydtase"/>
</dbReference>
<evidence type="ECO:0000259" key="2">
    <source>
        <dbReference type="Pfam" id="PF01370"/>
    </source>
</evidence>
<dbReference type="EMBL" id="JACJTE010000038">
    <property type="protein sequence ID" value="MBD2563915.1"/>
    <property type="molecule type" value="Genomic_DNA"/>
</dbReference>
<reference evidence="3 4" key="1">
    <citation type="journal article" date="2020" name="ISME J.">
        <title>Comparative genomics reveals insights into cyanobacterial evolution and habitat adaptation.</title>
        <authorList>
            <person name="Chen M.Y."/>
            <person name="Teng W.K."/>
            <person name="Zhao L."/>
            <person name="Hu C.X."/>
            <person name="Zhou Y.K."/>
            <person name="Han B.P."/>
            <person name="Song L.R."/>
            <person name="Shu W.S."/>
        </authorList>
    </citation>
    <scope>NUCLEOTIDE SEQUENCE [LARGE SCALE GENOMIC DNA]</scope>
    <source>
        <strain evidence="3 4">FACHB-391</strain>
    </source>
</reference>
<comment type="caution">
    <text evidence="3">The sequence shown here is derived from an EMBL/GenBank/DDBJ whole genome shotgun (WGS) entry which is preliminary data.</text>
</comment>
<evidence type="ECO:0000313" key="4">
    <source>
        <dbReference type="Proteomes" id="UP000604661"/>
    </source>
</evidence>
<feature type="domain" description="NAD-dependent epimerase/dehydratase" evidence="2">
    <location>
        <begin position="6"/>
        <end position="244"/>
    </location>
</feature>
<accession>A0ABR8F162</accession>
<dbReference type="RefSeq" id="WP_190897537.1">
    <property type="nucleotide sequence ID" value="NZ_JACJTE010000038.1"/>
</dbReference>
<dbReference type="Pfam" id="PF01370">
    <property type="entry name" value="Epimerase"/>
    <property type="match status" value="1"/>
</dbReference>
<name>A0ABR8F162_NOSLI</name>
<gene>
    <name evidence="3" type="ORF">H6G95_25575</name>
</gene>
<organism evidence="3 4">
    <name type="scientific">Nostoc linckia FACHB-391</name>
    <dbReference type="NCBI Taxonomy" id="2692906"/>
    <lineage>
        <taxon>Bacteria</taxon>
        <taxon>Bacillati</taxon>
        <taxon>Cyanobacteriota</taxon>
        <taxon>Cyanophyceae</taxon>
        <taxon>Nostocales</taxon>
        <taxon>Nostocaceae</taxon>
        <taxon>Nostoc</taxon>
    </lineage>
</organism>
<dbReference type="PANTHER" id="PTHR43000">
    <property type="entry name" value="DTDP-D-GLUCOSE 4,6-DEHYDRATASE-RELATED"/>
    <property type="match status" value="1"/>
</dbReference>
<protein>
    <submittedName>
        <fullName evidence="3">NAD-dependent epimerase/dehydratase family protein</fullName>
    </submittedName>
</protein>
<comment type="similarity">
    <text evidence="1">Belongs to the NAD(P)-dependent epimerase/dehydratase family.</text>
</comment>
<sequence>MQNSRVLITGGAGFIGTHLAERLIKYTEVVLFDSFRRDSLSFAPSLKEHPNIKVISGDVLDPDSIREALDGVDTVIHLAAIAGVSSYYQESLQTLRINILGTANVLEAAAKQNIKKFVHFSTSEIYGSDALWVNEESPYVIGSVSDKRWVYATSKLAGENFSLRYAETFGFDCTTVRPFNIYGPRQVGEGAISNFCRAILNGEPMKVYGDGSAIRAWCYISDLVDAVEMIIKTPNTAGQALNIGNPSAVATTLGLAQQMARIIPGATIEYQDVKRSEVKARIPSIEKAQNLLGYKPKVDLETGLHQTFEWFKDQQEKLS</sequence>
<dbReference type="Gene3D" id="3.40.50.720">
    <property type="entry name" value="NAD(P)-binding Rossmann-like Domain"/>
    <property type="match status" value="1"/>
</dbReference>
<evidence type="ECO:0000256" key="1">
    <source>
        <dbReference type="ARBA" id="ARBA00007637"/>
    </source>
</evidence>
<dbReference type="InterPro" id="IPR036291">
    <property type="entry name" value="NAD(P)-bd_dom_sf"/>
</dbReference>
<dbReference type="Proteomes" id="UP000604661">
    <property type="component" value="Unassembled WGS sequence"/>
</dbReference>